<accession>A0A4Z1SWP0</accession>
<organism evidence="1 2">
    <name type="scientific">Giardia muris</name>
    <dbReference type="NCBI Taxonomy" id="5742"/>
    <lineage>
        <taxon>Eukaryota</taxon>
        <taxon>Metamonada</taxon>
        <taxon>Diplomonadida</taxon>
        <taxon>Hexamitidae</taxon>
        <taxon>Giardiinae</taxon>
        <taxon>Giardia</taxon>
    </lineage>
</organism>
<evidence type="ECO:0000313" key="2">
    <source>
        <dbReference type="Proteomes" id="UP000315496"/>
    </source>
</evidence>
<dbReference type="AlphaFoldDB" id="A0A4Z1SWP0"/>
<comment type="caution">
    <text evidence="1">The sequence shown here is derived from an EMBL/GenBank/DDBJ whole genome shotgun (WGS) entry which is preliminary data.</text>
</comment>
<evidence type="ECO:0000313" key="1">
    <source>
        <dbReference type="EMBL" id="TNJ30232.1"/>
    </source>
</evidence>
<protein>
    <submittedName>
        <fullName evidence="1">Uncharacterized protein</fullName>
    </submittedName>
</protein>
<dbReference type="Proteomes" id="UP000315496">
    <property type="component" value="Chromosome 1"/>
</dbReference>
<name>A0A4Z1SWP0_GIAMU</name>
<dbReference type="EMBL" id="VDLU01000001">
    <property type="protein sequence ID" value="TNJ30232.1"/>
    <property type="molecule type" value="Genomic_DNA"/>
</dbReference>
<gene>
    <name evidence="1" type="ORF">GMRT_14229</name>
</gene>
<proteinExistence type="predicted"/>
<sequence length="137" mass="15469">MVEGRRYTELAMAFMKYFYDSIAINPLELQEALPSPCTYTYRICDAKGESQYQTKSDPVSIVQEMCTIFQNIEKVTIQMYSIVPMDEGFLLHVTAKWDAKTEPFMTSDTVIVRKLKGTGPPSLTVQSITSHLMPIAG</sequence>
<dbReference type="VEuPathDB" id="GiardiaDB:GMRT_14229"/>
<reference evidence="1 2" key="1">
    <citation type="submission" date="2019-05" db="EMBL/GenBank/DDBJ databases">
        <title>The compact genome of Giardia muris reveals important steps in the evolution of intestinal protozoan parasites.</title>
        <authorList>
            <person name="Xu F."/>
            <person name="Jimenez-Gonzalez A."/>
            <person name="Einarsson E."/>
            <person name="Astvaldsson A."/>
            <person name="Peirasmaki D."/>
            <person name="Eckmann L."/>
            <person name="Andersson J.O."/>
            <person name="Svard S.G."/>
            <person name="Jerlstrom-Hultqvist J."/>
        </authorList>
    </citation>
    <scope>NUCLEOTIDE SEQUENCE [LARGE SCALE GENOMIC DNA]</scope>
    <source>
        <strain evidence="1 2">Roberts-Thomson</strain>
    </source>
</reference>
<keyword evidence="2" id="KW-1185">Reference proteome</keyword>